<proteinExistence type="predicted"/>
<keyword evidence="1" id="KW-0812">Transmembrane</keyword>
<feature type="transmembrane region" description="Helical" evidence="1">
    <location>
        <begin position="48"/>
        <end position="66"/>
    </location>
</feature>
<name>A0ABD6AN11_9EURY</name>
<feature type="transmembrane region" description="Helical" evidence="1">
    <location>
        <begin position="318"/>
        <end position="336"/>
    </location>
</feature>
<organism evidence="2 3">
    <name type="scientific">Halorubrum rutilum</name>
    <dbReference type="NCBI Taxonomy" id="1364933"/>
    <lineage>
        <taxon>Archaea</taxon>
        <taxon>Methanobacteriati</taxon>
        <taxon>Methanobacteriota</taxon>
        <taxon>Stenosarchaea group</taxon>
        <taxon>Halobacteria</taxon>
        <taxon>Halobacteriales</taxon>
        <taxon>Haloferacaceae</taxon>
        <taxon>Halorubrum</taxon>
    </lineage>
</organism>
<dbReference type="Proteomes" id="UP001596545">
    <property type="component" value="Unassembled WGS sequence"/>
</dbReference>
<comment type="caution">
    <text evidence="2">The sequence shown here is derived from an EMBL/GenBank/DDBJ whole genome shotgun (WGS) entry which is preliminary data.</text>
</comment>
<feature type="transmembrane region" description="Helical" evidence="1">
    <location>
        <begin position="183"/>
        <end position="203"/>
    </location>
</feature>
<dbReference type="Pfam" id="PF20108">
    <property type="entry name" value="DUF6498"/>
    <property type="match status" value="1"/>
</dbReference>
<feature type="transmembrane region" description="Helical" evidence="1">
    <location>
        <begin position="142"/>
        <end position="162"/>
    </location>
</feature>
<protein>
    <submittedName>
        <fullName evidence="2">DUF6498-containing protein</fullName>
    </submittedName>
</protein>
<keyword evidence="1" id="KW-1133">Transmembrane helix</keyword>
<keyword evidence="1" id="KW-0472">Membrane</keyword>
<gene>
    <name evidence="2" type="ORF">ACFQMF_12155</name>
</gene>
<feature type="transmembrane region" description="Helical" evidence="1">
    <location>
        <begin position="21"/>
        <end position="42"/>
    </location>
</feature>
<evidence type="ECO:0000313" key="2">
    <source>
        <dbReference type="EMBL" id="MFC7325330.1"/>
    </source>
</evidence>
<dbReference type="RefSeq" id="WP_256408065.1">
    <property type="nucleotide sequence ID" value="NZ_JANHDN010000002.1"/>
</dbReference>
<feature type="transmembrane region" description="Helical" evidence="1">
    <location>
        <begin position="104"/>
        <end position="130"/>
    </location>
</feature>
<evidence type="ECO:0000256" key="1">
    <source>
        <dbReference type="SAM" id="Phobius"/>
    </source>
</evidence>
<dbReference type="InterPro" id="IPR045466">
    <property type="entry name" value="DUF6498"/>
</dbReference>
<dbReference type="EMBL" id="JBHTBL010000011">
    <property type="protein sequence ID" value="MFC7325330.1"/>
    <property type="molecule type" value="Genomic_DNA"/>
</dbReference>
<evidence type="ECO:0000313" key="3">
    <source>
        <dbReference type="Proteomes" id="UP001596545"/>
    </source>
</evidence>
<accession>A0ABD6AN11</accession>
<sequence>MPSVVRDGSLRAVSRGRRPRALALLVSNLLPLVGVVALGWNAAALMTLYWFELGSASLYAVVRALFAGRPSEIERDALIAGPLSERRVALSVPRTDLRIRLSSLLVLPVAVPVLAVAWLFVGGLTVGIVADGGLAPDALDTVTLAVVAVVVGGAATTAVEYFGRGEYRNHSAQTALRGVFARAAAVFLGAILTVTLVGAATVGTEAEIGAVDPDAVGLPLLLGIVAAKAAFDLAGLYGDRLTAFDESSALDLGLAYEPPPPEPPDGSVGEPVRTVRQPLRARLAGALATPIGHPGLWYLAAIPALGAAPFAIGGDWGTVGLLLAVAVAVPLALAALDHELRYGLVAYRAGDDALVARDRLFGTPLWRVEPWDETGLRVERGRLDRRLGTETVVIELRDGERRIPGLADPEPVLGAFERRAARPERARSTVDPEG</sequence>
<keyword evidence="3" id="KW-1185">Reference proteome</keyword>
<dbReference type="AlphaFoldDB" id="A0ABD6AN11"/>
<reference evidence="2 3" key="1">
    <citation type="journal article" date="2019" name="Int. J. Syst. Evol. Microbiol.">
        <title>The Global Catalogue of Microorganisms (GCM) 10K type strain sequencing project: providing services to taxonomists for standard genome sequencing and annotation.</title>
        <authorList>
            <consortium name="The Broad Institute Genomics Platform"/>
            <consortium name="The Broad Institute Genome Sequencing Center for Infectious Disease"/>
            <person name="Wu L."/>
            <person name="Ma J."/>
        </authorList>
    </citation>
    <scope>NUCLEOTIDE SEQUENCE [LARGE SCALE GENOMIC DNA]</scope>
    <source>
        <strain evidence="2 3">CGMCC 1.12554</strain>
    </source>
</reference>
<feature type="transmembrane region" description="Helical" evidence="1">
    <location>
        <begin position="215"/>
        <end position="237"/>
    </location>
</feature>